<dbReference type="GO" id="GO:0003700">
    <property type="term" value="F:DNA-binding transcription factor activity"/>
    <property type="evidence" value="ECO:0007669"/>
    <property type="project" value="InterPro"/>
</dbReference>
<evidence type="ECO:0000313" key="6">
    <source>
        <dbReference type="Proteomes" id="UP001060070"/>
    </source>
</evidence>
<dbReference type="Gene3D" id="1.20.120.530">
    <property type="entry name" value="GntR ligand-binding domain-like"/>
    <property type="match status" value="1"/>
</dbReference>
<dbReference type="SMART" id="SM00345">
    <property type="entry name" value="HTH_GNTR"/>
    <property type="match status" value="1"/>
</dbReference>
<dbReference type="AlphaFoldDB" id="A0AB38T8I5"/>
<evidence type="ECO:0000256" key="3">
    <source>
        <dbReference type="ARBA" id="ARBA00023163"/>
    </source>
</evidence>
<evidence type="ECO:0000313" key="5">
    <source>
        <dbReference type="EMBL" id="UTU50909.1"/>
    </source>
</evidence>
<dbReference type="SUPFAM" id="SSF46785">
    <property type="entry name" value="Winged helix' DNA-binding domain"/>
    <property type="match status" value="1"/>
</dbReference>
<dbReference type="InterPro" id="IPR011711">
    <property type="entry name" value="GntR_C"/>
</dbReference>
<evidence type="ECO:0000256" key="1">
    <source>
        <dbReference type="ARBA" id="ARBA00023015"/>
    </source>
</evidence>
<dbReference type="RefSeq" id="WP_024505290.1">
    <property type="nucleotide sequence ID" value="NZ_CP088147.1"/>
</dbReference>
<keyword evidence="1" id="KW-0805">Transcription regulation</keyword>
<reference evidence="5 6" key="1">
    <citation type="journal article" date="2022" name="Microbiol. Resour. Announc.">
        <title>Complete Genome Sequence of Mesorhizobium ciceri Strain R30, a Rhizobium Used as a Commercial Inoculant for Chickpea in Argentina.</title>
        <authorList>
            <person name="Foresto E."/>
            <person name="Revale S."/>
            <person name="Primo E."/>
            <person name="Nievas F."/>
            <person name="Carezzano E."/>
            <person name="Puente M."/>
            <person name="Alzari P."/>
            <person name="Mart M."/>
            <person name="Ben-Assaya M."/>
            <person name="Mornico D."/>
            <person name="Santoro M."/>
            <person name="Mart F."/>
            <person name="Giordano W."/>
            <person name="Bogino P."/>
        </authorList>
    </citation>
    <scope>NUCLEOTIDE SEQUENCE [LARGE SCALE GENOMIC DNA]</scope>
    <source>
        <strain evidence="5 6">R30</strain>
    </source>
</reference>
<accession>A0AB38T8I5</accession>
<dbReference type="SMART" id="SM00895">
    <property type="entry name" value="FCD"/>
    <property type="match status" value="1"/>
</dbReference>
<keyword evidence="6" id="KW-1185">Reference proteome</keyword>
<dbReference type="PROSITE" id="PS50949">
    <property type="entry name" value="HTH_GNTR"/>
    <property type="match status" value="1"/>
</dbReference>
<dbReference type="Gene3D" id="1.10.10.10">
    <property type="entry name" value="Winged helix-like DNA-binding domain superfamily/Winged helix DNA-binding domain"/>
    <property type="match status" value="1"/>
</dbReference>
<dbReference type="InterPro" id="IPR036388">
    <property type="entry name" value="WH-like_DNA-bd_sf"/>
</dbReference>
<dbReference type="Proteomes" id="UP001060070">
    <property type="component" value="Chromosome"/>
</dbReference>
<dbReference type="Pfam" id="PF07729">
    <property type="entry name" value="FCD"/>
    <property type="match status" value="1"/>
</dbReference>
<keyword evidence="3" id="KW-0804">Transcription</keyword>
<feature type="domain" description="HTH gntR-type" evidence="4">
    <location>
        <begin position="18"/>
        <end position="85"/>
    </location>
</feature>
<dbReference type="InterPro" id="IPR008920">
    <property type="entry name" value="TF_FadR/GntR_C"/>
</dbReference>
<keyword evidence="2" id="KW-0238">DNA-binding</keyword>
<dbReference type="GeneID" id="91560242"/>
<evidence type="ECO:0000259" key="4">
    <source>
        <dbReference type="PROSITE" id="PS50949"/>
    </source>
</evidence>
<dbReference type="PANTHER" id="PTHR43537:SF45">
    <property type="entry name" value="GNTR FAMILY REGULATORY PROTEIN"/>
    <property type="match status" value="1"/>
</dbReference>
<organism evidence="5 6">
    <name type="scientific">Mesorhizobium ciceri</name>
    <dbReference type="NCBI Taxonomy" id="39645"/>
    <lineage>
        <taxon>Bacteria</taxon>
        <taxon>Pseudomonadati</taxon>
        <taxon>Pseudomonadota</taxon>
        <taxon>Alphaproteobacteria</taxon>
        <taxon>Hyphomicrobiales</taxon>
        <taxon>Phyllobacteriaceae</taxon>
        <taxon>Mesorhizobium</taxon>
    </lineage>
</organism>
<dbReference type="EMBL" id="CP088147">
    <property type="protein sequence ID" value="UTU50909.1"/>
    <property type="molecule type" value="Genomic_DNA"/>
</dbReference>
<name>A0AB38T8I5_9HYPH</name>
<gene>
    <name evidence="5" type="ORF">LRP29_26050</name>
</gene>
<evidence type="ECO:0000256" key="2">
    <source>
        <dbReference type="ARBA" id="ARBA00023125"/>
    </source>
</evidence>
<proteinExistence type="predicted"/>
<dbReference type="GO" id="GO:0003677">
    <property type="term" value="F:DNA binding"/>
    <property type="evidence" value="ECO:0007669"/>
    <property type="project" value="UniProtKB-KW"/>
</dbReference>
<sequence>MAANEDDEDVVVDASVRRSRAEFVFEALLKAIVRVDRRPGDLLLKDDIARELGVSRQPVTDAINRLAGLGLVTVIPQVNSYVSRISPADVIESSFLRSAVEAQIVHELASHPKSAVVTALRNQLLEQVQLVAAGDVDGFHDADDAFHRMLVELAGLPGLWDQIAAARLHLVRVRRLGLPRPGRLAISYAEHSMVVDEIEAGRPRKAANTIAHHIRYNEGELRRLQKDLPQYFL</sequence>
<protein>
    <submittedName>
        <fullName evidence="5">GntR family transcriptional regulator</fullName>
    </submittedName>
</protein>
<dbReference type="SUPFAM" id="SSF48008">
    <property type="entry name" value="GntR ligand-binding domain-like"/>
    <property type="match status" value="1"/>
</dbReference>
<dbReference type="PANTHER" id="PTHR43537">
    <property type="entry name" value="TRANSCRIPTIONAL REGULATOR, GNTR FAMILY"/>
    <property type="match status" value="1"/>
</dbReference>
<dbReference type="Pfam" id="PF00392">
    <property type="entry name" value="GntR"/>
    <property type="match status" value="1"/>
</dbReference>
<dbReference type="InterPro" id="IPR000524">
    <property type="entry name" value="Tscrpt_reg_HTH_GntR"/>
</dbReference>
<dbReference type="InterPro" id="IPR036390">
    <property type="entry name" value="WH_DNA-bd_sf"/>
</dbReference>